<accession>A0AAE9M696</accession>
<dbReference type="RefSeq" id="WP_087537450.1">
    <property type="nucleotide sequence ID" value="NZ_CP029610.1"/>
</dbReference>
<dbReference type="Pfam" id="PF01661">
    <property type="entry name" value="Macro"/>
    <property type="match status" value="1"/>
</dbReference>
<dbReference type="PANTHER" id="PTHR12521:SF0">
    <property type="entry name" value="ADP-RIBOSE GLYCOHYDROLASE OARD1"/>
    <property type="match status" value="1"/>
</dbReference>
<comment type="catalytic activity">
    <reaction evidence="1">
        <text>an N-(ADP-alpha-D-ribosyl)-thymidine in DNA + H2O = a thymidine in DNA + ADP-D-ribose</text>
        <dbReference type="Rhea" id="RHEA:71655"/>
        <dbReference type="Rhea" id="RHEA-COMP:13556"/>
        <dbReference type="Rhea" id="RHEA-COMP:18051"/>
        <dbReference type="ChEBI" id="CHEBI:15377"/>
        <dbReference type="ChEBI" id="CHEBI:57967"/>
        <dbReference type="ChEBI" id="CHEBI:137386"/>
        <dbReference type="ChEBI" id="CHEBI:191199"/>
    </reaction>
    <physiologicalReaction direction="left-to-right" evidence="1">
        <dbReference type="Rhea" id="RHEA:71656"/>
    </physiologicalReaction>
</comment>
<dbReference type="SMART" id="SM00506">
    <property type="entry name" value="A1pp"/>
    <property type="match status" value="1"/>
</dbReference>
<dbReference type="PANTHER" id="PTHR12521">
    <property type="entry name" value="PROTEIN C6ORF130"/>
    <property type="match status" value="1"/>
</dbReference>
<dbReference type="PROSITE" id="PS51154">
    <property type="entry name" value="MACRO"/>
    <property type="match status" value="1"/>
</dbReference>
<feature type="domain" description="Macro" evidence="2">
    <location>
        <begin position="1"/>
        <end position="155"/>
    </location>
</feature>
<dbReference type="GO" id="GO:0140291">
    <property type="term" value="P:peptidyl-glutamate ADP-deribosylation"/>
    <property type="evidence" value="ECO:0007669"/>
    <property type="project" value="TreeGrafter"/>
</dbReference>
<dbReference type="Proteomes" id="UP001055514">
    <property type="component" value="Chromosome"/>
</dbReference>
<dbReference type="InterPro" id="IPR002589">
    <property type="entry name" value="Macro_dom"/>
</dbReference>
<organism evidence="3 4">
    <name type="scientific">Acinetobacter pittii</name>
    <name type="common">Acinetobacter genomosp. 3</name>
    <dbReference type="NCBI Taxonomy" id="48296"/>
    <lineage>
        <taxon>Bacteria</taxon>
        <taxon>Pseudomonadati</taxon>
        <taxon>Pseudomonadota</taxon>
        <taxon>Gammaproteobacteria</taxon>
        <taxon>Moraxellales</taxon>
        <taxon>Moraxellaceae</taxon>
        <taxon>Acinetobacter</taxon>
        <taxon>Acinetobacter calcoaceticus/baumannii complex</taxon>
    </lineage>
</organism>
<evidence type="ECO:0000313" key="3">
    <source>
        <dbReference type="EMBL" id="USU93547.1"/>
    </source>
</evidence>
<reference evidence="3" key="1">
    <citation type="submission" date="2022-04" db="EMBL/GenBank/DDBJ databases">
        <title>Emergence of ST220 Acinetobacter pittii strain in bloodstream infection, which co-producing chromosomal NDM-1 and OXA-820 carbapenemases.</title>
        <authorList>
            <person name="Tian C."/>
            <person name="Xing M."/>
            <person name="Fu L."/>
            <person name="Xia D."/>
        </authorList>
    </citation>
    <scope>NUCLEOTIDE SEQUENCE</scope>
    <source>
        <strain evidence="3">TCM</strain>
    </source>
</reference>
<dbReference type="CDD" id="cd02901">
    <property type="entry name" value="Macro_Poa1p-like"/>
    <property type="match status" value="1"/>
</dbReference>
<dbReference type="Gene3D" id="3.40.220.10">
    <property type="entry name" value="Leucine Aminopeptidase, subunit E, domain 1"/>
    <property type="match status" value="1"/>
</dbReference>
<evidence type="ECO:0000256" key="1">
    <source>
        <dbReference type="ARBA" id="ARBA00035885"/>
    </source>
</evidence>
<protein>
    <submittedName>
        <fullName evidence="3">Macro domain-containing protein</fullName>
    </submittedName>
</protein>
<evidence type="ECO:0000259" key="2">
    <source>
        <dbReference type="PROSITE" id="PS51154"/>
    </source>
</evidence>
<dbReference type="InterPro" id="IPR050892">
    <property type="entry name" value="ADP-ribose_metab_enzymes"/>
</dbReference>
<name>A0AAE9M696_ACIPI</name>
<dbReference type="AlphaFoldDB" id="A0AAE9M696"/>
<dbReference type="InterPro" id="IPR043472">
    <property type="entry name" value="Macro_dom-like"/>
</dbReference>
<dbReference type="SUPFAM" id="SSF52949">
    <property type="entry name" value="Macro domain-like"/>
    <property type="match status" value="1"/>
</dbReference>
<gene>
    <name evidence="3" type="ORF">MWH18_14465</name>
</gene>
<evidence type="ECO:0000313" key="4">
    <source>
        <dbReference type="Proteomes" id="UP001055514"/>
    </source>
</evidence>
<proteinExistence type="predicted"/>
<dbReference type="EMBL" id="CP095407">
    <property type="protein sequence ID" value="USU93547.1"/>
    <property type="molecule type" value="Genomic_DNA"/>
</dbReference>
<sequence length="354" mass="40155">MIRYTTGNLLDAPVEALVNTVNTVGVMGKGIALMFKERFPDNMAAYRQACKEGRVQTGKMFVTETNEFLAPRWIVNFPTKQHWKAKSQIEWVEDGLKDLKQFIIEKNISSIAIPPLGAGNGGLDWQDVKPKIESALSDLLDVDVLIFEPTEKYQNIAKNIGVQKLTPARALIAELIRRYGVLGMECSILEIQKLAWFLQRVIEKHNLSNELRLDFQANYYGPYAHNLTHLLNALDGSYLKSDKRIPDCEPLDVIWFNQQEQGKVQSYLNSEAKDFVPALEEAAALIEGFESPFGMELLSTVDWLIYKDGCQPTVESIKDGLANWSAGKRWADRKLSLFKDEHIEYALDKLQKSI</sequence>